<protein>
    <submittedName>
        <fullName evidence="8">Diphthamide biosynthesis methyltransferase</fullName>
        <ecNumber evidence="8">2.1.1.98</ecNumber>
    </submittedName>
</protein>
<dbReference type="Gene3D" id="3.40.1010.10">
    <property type="entry name" value="Cobalt-precorrin-4 Transmethylase, Domain 1"/>
    <property type="match status" value="1"/>
</dbReference>
<dbReference type="InterPro" id="IPR035996">
    <property type="entry name" value="4pyrrol_Methylase_sf"/>
</dbReference>
<dbReference type="InterPro" id="IPR014777">
    <property type="entry name" value="4pyrrole_Mease_sub1"/>
</dbReference>
<dbReference type="InterPro" id="IPR014776">
    <property type="entry name" value="4pyrrole_Mease_sub2"/>
</dbReference>
<dbReference type="EnsemblBacteria" id="ABK76771">
    <property type="protein sequence ID" value="ABK76771"/>
    <property type="gene ID" value="CENSYa_0126"/>
</dbReference>
<dbReference type="HOGENOM" id="CLU_066040_0_0_2"/>
<feature type="domain" description="Tetrapyrrole methylase" evidence="6">
    <location>
        <begin position="1"/>
        <end position="220"/>
    </location>
</feature>
<dbReference type="AlphaFoldDB" id="A0RTV4"/>
<dbReference type="InterPro" id="IPR036809">
    <property type="entry name" value="AF1782-like_sf"/>
</dbReference>
<dbReference type="Pfam" id="PF04010">
    <property type="entry name" value="DUF357"/>
    <property type="match status" value="1"/>
</dbReference>
<reference evidence="8 9" key="1">
    <citation type="journal article" date="2006" name="Proc. Natl. Acad. Sci. U.S.A.">
        <title>Genomic analysis of the uncultivated marine crenarchaeote Cenarchaeum symbiosum.</title>
        <authorList>
            <person name="Hallam S.J."/>
            <person name="Konstantinidis K.T."/>
            <person name="Putnam N."/>
            <person name="Schleper C."/>
            <person name="Watanabe Y."/>
            <person name="Sugahara J."/>
            <person name="Preston C."/>
            <person name="de la Torre J."/>
            <person name="Richardson P.M."/>
            <person name="DeLong E.F."/>
        </authorList>
    </citation>
    <scope>NUCLEOTIDE SEQUENCE [LARGE SCALE GENOMIC DNA]</scope>
    <source>
        <strain evidence="9">A</strain>
    </source>
</reference>
<evidence type="ECO:0000313" key="9">
    <source>
        <dbReference type="Proteomes" id="UP000000758"/>
    </source>
</evidence>
<evidence type="ECO:0000256" key="4">
    <source>
        <dbReference type="ARBA" id="ARBA00022679"/>
    </source>
</evidence>
<gene>
    <name evidence="8" type="ordered locus">CENSYa_0126</name>
</gene>
<dbReference type="GO" id="GO:0032259">
    <property type="term" value="P:methylation"/>
    <property type="evidence" value="ECO:0007669"/>
    <property type="project" value="UniProtKB-KW"/>
</dbReference>
<evidence type="ECO:0000259" key="7">
    <source>
        <dbReference type="Pfam" id="PF04010"/>
    </source>
</evidence>
<dbReference type="PANTHER" id="PTHR10882">
    <property type="entry name" value="DIPHTHINE SYNTHASE"/>
    <property type="match status" value="1"/>
</dbReference>
<dbReference type="SUPFAM" id="SSF158372">
    <property type="entry name" value="AF1782-like"/>
    <property type="match status" value="1"/>
</dbReference>
<dbReference type="InterPro" id="IPR004551">
    <property type="entry name" value="Dphthn_synthase"/>
</dbReference>
<dbReference type="GO" id="GO:0004164">
    <property type="term" value="F:diphthine synthase activity"/>
    <property type="evidence" value="ECO:0007669"/>
    <property type="project" value="UniProtKB-EC"/>
</dbReference>
<dbReference type="PANTHER" id="PTHR10882:SF0">
    <property type="entry name" value="DIPHTHINE METHYL ESTER SYNTHASE"/>
    <property type="match status" value="1"/>
</dbReference>
<dbReference type="EC" id="2.1.1.98" evidence="8"/>
<feature type="domain" description="DUF357" evidence="7">
    <location>
        <begin position="273"/>
        <end position="339"/>
    </location>
</feature>
<evidence type="ECO:0000256" key="1">
    <source>
        <dbReference type="ARBA" id="ARBA00005156"/>
    </source>
</evidence>
<evidence type="ECO:0000313" key="8">
    <source>
        <dbReference type="EMBL" id="ABK76771.1"/>
    </source>
</evidence>
<accession>A0RTV4</accession>
<dbReference type="CDD" id="cd11647">
    <property type="entry name" value="DHP5_DphB"/>
    <property type="match status" value="1"/>
</dbReference>
<comment type="pathway">
    <text evidence="1">Protein modification; peptidyl-diphthamide biosynthesis.</text>
</comment>
<sequence length="345" mass="37442">MLWFVGMGLAGAGSIPADAKNVIEQAEMVYLEGFTSIVTESDERALEEMAGGKIIPARRWMVEDGKEILDNARTKKVVLVSYGDPYTATTHIELRTRAAELNIPTGSIHAASILASAVGECGLHHYKMGRTATVTRDPRAASTPYRIIYENLVSGSHTVLLLEYDQDGGFFLDPGDALGLLIEYEKEQRRGVITDELFAVIASRIGMKGQSIVAGRISSLKGYDFGAPPHAVIIPGGLHFTESEALSASAKCLDAPSDNSERMPSIPQQMVKKYVPMVRDAMKTIEALEDNPPEYGHVLENAGHYLRDAEEFMGKGEGELAVLSVGYADGLVDALRMARGIDRVQ</sequence>
<dbReference type="Gene3D" id="1.20.1270.90">
    <property type="entry name" value="AF1782-like"/>
    <property type="match status" value="1"/>
</dbReference>
<dbReference type="InterPro" id="IPR023140">
    <property type="entry name" value="DUF357"/>
</dbReference>
<dbReference type="STRING" id="414004.CENSYa_0126"/>
<dbReference type="InterPro" id="IPR000878">
    <property type="entry name" value="4pyrrol_Mease"/>
</dbReference>
<proteinExistence type="inferred from homology"/>
<dbReference type="Gene3D" id="3.30.950.10">
    <property type="entry name" value="Methyltransferase, Cobalt-precorrin-4 Transmethylase, Domain 2"/>
    <property type="match status" value="1"/>
</dbReference>
<evidence type="ECO:0000259" key="6">
    <source>
        <dbReference type="Pfam" id="PF00590"/>
    </source>
</evidence>
<dbReference type="KEGG" id="csy:CENSYa_0126"/>
<dbReference type="UniPathway" id="UPA00559"/>
<keyword evidence="9" id="KW-1185">Reference proteome</keyword>
<evidence type="ECO:0000256" key="2">
    <source>
        <dbReference type="ARBA" id="ARBA00006729"/>
    </source>
</evidence>
<dbReference type="EMBL" id="DP000238">
    <property type="protein sequence ID" value="ABK76771.1"/>
    <property type="molecule type" value="Genomic_DNA"/>
</dbReference>
<evidence type="ECO:0000256" key="3">
    <source>
        <dbReference type="ARBA" id="ARBA00022603"/>
    </source>
</evidence>
<name>A0RTV4_CENSY</name>
<keyword evidence="3 8" id="KW-0489">Methyltransferase</keyword>
<organism evidence="8 9">
    <name type="scientific">Cenarchaeum symbiosum (strain A)</name>
    <dbReference type="NCBI Taxonomy" id="414004"/>
    <lineage>
        <taxon>Archaea</taxon>
        <taxon>Nitrososphaerota</taxon>
        <taxon>Candidatus Cenarchaeales</taxon>
        <taxon>Candidatus Cenarchaeaceae</taxon>
        <taxon>Candidatus Cenarchaeum</taxon>
    </lineage>
</organism>
<comment type="similarity">
    <text evidence="2">Belongs to the diphthine synthase family.</text>
</comment>
<keyword evidence="5" id="KW-0949">S-adenosyl-L-methionine</keyword>
<dbReference type="Pfam" id="PF00590">
    <property type="entry name" value="TP_methylase"/>
    <property type="match status" value="1"/>
</dbReference>
<dbReference type="NCBIfam" id="TIGR00522">
    <property type="entry name" value="dph5"/>
    <property type="match status" value="1"/>
</dbReference>
<keyword evidence="4 8" id="KW-0808">Transferase</keyword>
<dbReference type="SUPFAM" id="SSF53790">
    <property type="entry name" value="Tetrapyrrole methylase"/>
    <property type="match status" value="1"/>
</dbReference>
<dbReference type="Proteomes" id="UP000000758">
    <property type="component" value="Chromosome"/>
</dbReference>
<evidence type="ECO:0000256" key="5">
    <source>
        <dbReference type="ARBA" id="ARBA00022691"/>
    </source>
</evidence>
<dbReference type="GO" id="GO:0017183">
    <property type="term" value="P:protein histidyl modification to diphthamide"/>
    <property type="evidence" value="ECO:0007669"/>
    <property type="project" value="UniProtKB-UniPathway"/>
</dbReference>